<reference evidence="3 4" key="1">
    <citation type="journal article" date="2014" name="Antonie Van Leeuwenhoek">
        <title>Hyphomonas beringensis sp. nov. and Hyphomonas chukchiensis sp. nov., isolated from surface seawater of the Bering Sea and Chukchi Sea.</title>
        <authorList>
            <person name="Li C."/>
            <person name="Lai Q."/>
            <person name="Li G."/>
            <person name="Dong C."/>
            <person name="Wang J."/>
            <person name="Liao Y."/>
            <person name="Shao Z."/>
        </authorList>
    </citation>
    <scope>NUCLEOTIDE SEQUENCE [LARGE SCALE GENOMIC DNA]</scope>
    <source>
        <strain evidence="3 4">MHS-2</strain>
    </source>
</reference>
<feature type="transmembrane region" description="Helical" evidence="1">
    <location>
        <begin position="38"/>
        <end position="56"/>
    </location>
</feature>
<evidence type="ECO:0000259" key="2">
    <source>
        <dbReference type="Pfam" id="PF05569"/>
    </source>
</evidence>
<dbReference type="RefSeq" id="WP_035615836.1">
    <property type="nucleotide sequence ID" value="NZ_ARYK01000003.1"/>
</dbReference>
<feature type="transmembrane region" description="Helical" evidence="1">
    <location>
        <begin position="12"/>
        <end position="31"/>
    </location>
</feature>
<dbReference type="PATRIC" id="fig|1280950.3.peg.1610"/>
<evidence type="ECO:0000256" key="1">
    <source>
        <dbReference type="SAM" id="Phobius"/>
    </source>
</evidence>
<feature type="transmembrane region" description="Helical" evidence="1">
    <location>
        <begin position="133"/>
        <end position="154"/>
    </location>
</feature>
<dbReference type="InterPro" id="IPR008756">
    <property type="entry name" value="Peptidase_M56"/>
</dbReference>
<comment type="caution">
    <text evidence="3">The sequence shown here is derived from an EMBL/GenBank/DDBJ whole genome shotgun (WGS) entry which is preliminary data.</text>
</comment>
<dbReference type="EMBL" id="ARYK01000003">
    <property type="protein sequence ID" value="KCZ92888.1"/>
    <property type="molecule type" value="Genomic_DNA"/>
</dbReference>
<accession>A0A059FQY6</accession>
<proteinExistence type="predicted"/>
<dbReference type="Proteomes" id="UP000025171">
    <property type="component" value="Unassembled WGS sequence"/>
</dbReference>
<dbReference type="CDD" id="cd07341">
    <property type="entry name" value="M56_BlaR1_MecR1_like"/>
    <property type="match status" value="1"/>
</dbReference>
<keyword evidence="1" id="KW-1133">Transmembrane helix</keyword>
<name>A0A059FQY6_9PROT</name>
<sequence length="641" mass="68801">MSAELLTPDPKALIEMVIAVSILIGLVLVGRKPVARRFGAGIAYALWLVPLARMVMPPLSGPVSWMSVLGLAPTTAMSTAAEAAAPAPAAHAGMAFVTHPGEAAGTVVNVIRSSTFDTEVAAPAASVLGGPDLAAMIVPGLLAIWVIGAACMILRNVWAQASFMAVVDREKSPVSPRLQALAEDVARQVGVKGKLRVATSLISTGPLVTGLLRPVVLLPAWFEDDYDRAQQRAALAHELTHIRRGDLWALQVAELFVACLWFNPLAHVGRRAFRTDQEAACDSDVLRSGAASPHEYGATLLKAVRLSFPERLPSAASLPLTHSLKERMRLLAYPVPTRARRLAGLGLTALLGSAALVTTASVTANADERLDGQPVRLKIENATLYIDGAEVKDRQFVVLGEPFNHPDPMANDEIRHLSEKISMETRKFVVPPPMPPLPPMPEMPAMPATPHVPAGVHGTHLDGGDGSDEQHVFIYRSEDMSDANEAEWDAWAQAYEARMTEWEKVVDQRVAAWEEQYGDESDAANAELEARIDGLTQDLEMRVDAAYGNSFESRMDDVAASLQTLAVSCRDANLAKGEARIMNQAVAGGEALSVVCVQGDATRLSAPETLAVIEGSDQLCDEEKKAFGKTKSSRRVIEITK</sequence>
<dbReference type="OrthoDB" id="7743548at2"/>
<dbReference type="Pfam" id="PF05569">
    <property type="entry name" value="Peptidase_M56"/>
    <property type="match status" value="1"/>
</dbReference>
<dbReference type="PANTHER" id="PTHR34978">
    <property type="entry name" value="POSSIBLE SENSOR-TRANSDUCER PROTEIN BLAR"/>
    <property type="match status" value="1"/>
</dbReference>
<feature type="domain" description="Peptidase M56" evidence="2">
    <location>
        <begin position="12"/>
        <end position="330"/>
    </location>
</feature>
<dbReference type="STRING" id="1280950.HJO_08032"/>
<evidence type="ECO:0000313" key="4">
    <source>
        <dbReference type="Proteomes" id="UP000025171"/>
    </source>
</evidence>
<organism evidence="3 4">
    <name type="scientific">Hyphomonas johnsonii MHS-2</name>
    <dbReference type="NCBI Taxonomy" id="1280950"/>
    <lineage>
        <taxon>Bacteria</taxon>
        <taxon>Pseudomonadati</taxon>
        <taxon>Pseudomonadota</taxon>
        <taxon>Alphaproteobacteria</taxon>
        <taxon>Hyphomonadales</taxon>
        <taxon>Hyphomonadaceae</taxon>
        <taxon>Hyphomonas</taxon>
    </lineage>
</organism>
<dbReference type="AlphaFoldDB" id="A0A059FQY6"/>
<protein>
    <submittedName>
        <fullName evidence="3">M56 family peptidase</fullName>
    </submittedName>
</protein>
<evidence type="ECO:0000313" key="3">
    <source>
        <dbReference type="EMBL" id="KCZ92888.1"/>
    </source>
</evidence>
<keyword evidence="1" id="KW-0812">Transmembrane</keyword>
<feature type="transmembrane region" description="Helical" evidence="1">
    <location>
        <begin position="342"/>
        <end position="364"/>
    </location>
</feature>
<dbReference type="eggNOG" id="COG4219">
    <property type="taxonomic scope" value="Bacteria"/>
</dbReference>
<dbReference type="InterPro" id="IPR052173">
    <property type="entry name" value="Beta-lactam_resp_regulator"/>
</dbReference>
<dbReference type="PANTHER" id="PTHR34978:SF3">
    <property type="entry name" value="SLR0241 PROTEIN"/>
    <property type="match status" value="1"/>
</dbReference>
<gene>
    <name evidence="3" type="ORF">HJO_08032</name>
</gene>
<keyword evidence="1" id="KW-0472">Membrane</keyword>
<keyword evidence="4" id="KW-1185">Reference proteome</keyword>